<dbReference type="InterPro" id="IPR000794">
    <property type="entry name" value="Beta-ketoacyl_synthase"/>
</dbReference>
<dbReference type="InterPro" id="IPR014030">
    <property type="entry name" value="Ketoacyl_synth_N"/>
</dbReference>
<dbReference type="InterPro" id="IPR014031">
    <property type="entry name" value="Ketoacyl_synth_C"/>
</dbReference>
<keyword evidence="6" id="KW-1185">Reference proteome</keyword>
<evidence type="ECO:0000259" key="4">
    <source>
        <dbReference type="PROSITE" id="PS52004"/>
    </source>
</evidence>
<evidence type="ECO:0000313" key="6">
    <source>
        <dbReference type="Proteomes" id="UP001602123"/>
    </source>
</evidence>
<dbReference type="Pfam" id="PF02801">
    <property type="entry name" value="Ketoacyl-synt_C"/>
    <property type="match status" value="1"/>
</dbReference>
<dbReference type="CDD" id="cd00834">
    <property type="entry name" value="KAS_I_II"/>
    <property type="match status" value="1"/>
</dbReference>
<dbReference type="Proteomes" id="UP001602123">
    <property type="component" value="Unassembled WGS sequence"/>
</dbReference>
<accession>A0ABW6TQN0</accession>
<dbReference type="SMART" id="SM00825">
    <property type="entry name" value="PKS_KS"/>
    <property type="match status" value="1"/>
</dbReference>
<dbReference type="InterPro" id="IPR016039">
    <property type="entry name" value="Thiolase-like"/>
</dbReference>
<dbReference type="NCBIfam" id="NF005589">
    <property type="entry name" value="PRK07314.1"/>
    <property type="match status" value="1"/>
</dbReference>
<proteinExistence type="inferred from homology"/>
<organism evidence="5 6">
    <name type="scientific">Streptomyces nondiastaticus</name>
    <dbReference type="NCBI Taxonomy" id="3154512"/>
    <lineage>
        <taxon>Bacteria</taxon>
        <taxon>Bacillati</taxon>
        <taxon>Actinomycetota</taxon>
        <taxon>Actinomycetes</taxon>
        <taxon>Kitasatosporales</taxon>
        <taxon>Streptomycetaceae</taxon>
        <taxon>Streptomyces</taxon>
    </lineage>
</organism>
<feature type="domain" description="Ketosynthase family 3 (KS3)" evidence="4">
    <location>
        <begin position="5"/>
        <end position="417"/>
    </location>
</feature>
<dbReference type="PROSITE" id="PS52004">
    <property type="entry name" value="KS3_2"/>
    <property type="match status" value="1"/>
</dbReference>
<evidence type="ECO:0000313" key="5">
    <source>
        <dbReference type="EMBL" id="MFF4214910.1"/>
    </source>
</evidence>
<dbReference type="InterPro" id="IPR020841">
    <property type="entry name" value="PKS_Beta-ketoAc_synthase_dom"/>
</dbReference>
<gene>
    <name evidence="5" type="ORF">ACFYZM_01325</name>
</gene>
<name>A0ABW6TQN0_9ACTN</name>
<dbReference type="EMBL" id="JBIAUT010000001">
    <property type="protein sequence ID" value="MFF4214910.1"/>
    <property type="molecule type" value="Genomic_DNA"/>
</dbReference>
<evidence type="ECO:0000256" key="3">
    <source>
        <dbReference type="RuleBase" id="RU003694"/>
    </source>
</evidence>
<comment type="similarity">
    <text evidence="1 3">Belongs to the thiolase-like superfamily. Beta-ketoacyl-ACP synthases family.</text>
</comment>
<evidence type="ECO:0000256" key="2">
    <source>
        <dbReference type="ARBA" id="ARBA00022679"/>
    </source>
</evidence>
<dbReference type="RefSeq" id="WP_388623143.1">
    <property type="nucleotide sequence ID" value="NZ_JBIAUT010000001.1"/>
</dbReference>
<protein>
    <submittedName>
        <fullName evidence="5">Beta-ketoacyl-[acyl-carrier-protein] synthase family protein</fullName>
    </submittedName>
</protein>
<comment type="caution">
    <text evidence="5">The sequence shown here is derived from an EMBL/GenBank/DDBJ whole genome shotgun (WGS) entry which is preliminary data.</text>
</comment>
<evidence type="ECO:0000256" key="1">
    <source>
        <dbReference type="ARBA" id="ARBA00008467"/>
    </source>
</evidence>
<dbReference type="Pfam" id="PF00109">
    <property type="entry name" value="ketoacyl-synt"/>
    <property type="match status" value="1"/>
</dbReference>
<reference evidence="5 6" key="1">
    <citation type="submission" date="2024-10" db="EMBL/GenBank/DDBJ databases">
        <title>The Natural Products Discovery Center: Release of the First 8490 Sequenced Strains for Exploring Actinobacteria Biosynthetic Diversity.</title>
        <authorList>
            <person name="Kalkreuter E."/>
            <person name="Kautsar S.A."/>
            <person name="Yang D."/>
            <person name="Bader C.D."/>
            <person name="Teijaro C.N."/>
            <person name="Fluegel L."/>
            <person name="Davis C.M."/>
            <person name="Simpson J.R."/>
            <person name="Lauterbach L."/>
            <person name="Steele A.D."/>
            <person name="Gui C."/>
            <person name="Meng S."/>
            <person name="Li G."/>
            <person name="Viehrig K."/>
            <person name="Ye F."/>
            <person name="Su P."/>
            <person name="Kiefer A.F."/>
            <person name="Nichols A."/>
            <person name="Cepeda A.J."/>
            <person name="Yan W."/>
            <person name="Fan B."/>
            <person name="Jiang Y."/>
            <person name="Adhikari A."/>
            <person name="Zheng C.-J."/>
            <person name="Schuster L."/>
            <person name="Cowan T.M."/>
            <person name="Smanski M.J."/>
            <person name="Chevrette M.G."/>
            <person name="De Carvalho L.P.S."/>
            <person name="Shen B."/>
        </authorList>
    </citation>
    <scope>NUCLEOTIDE SEQUENCE [LARGE SCALE GENOMIC DNA]</scope>
    <source>
        <strain evidence="5 6">NPDC001650</strain>
    </source>
</reference>
<dbReference type="PANTHER" id="PTHR11712">
    <property type="entry name" value="POLYKETIDE SYNTHASE-RELATED"/>
    <property type="match status" value="1"/>
</dbReference>
<sequence>MRAGTEEVVVTGLGATTPLGGDAAATWAALLAGRSGARALTEEWAAGLPARVAATAAVDPAGVLGRTEARRLDRAGRFALVALREAWADAGFTGPAGGPGLPDPDRVGVAVGSGIGGLTTLLASDELLRTHRERQISPFAVPMLMANGSAGLAALELNARAGAHAPATACAAGAEAVAAGLDMIRLGRADVVAVGGTEAMVHPLTFTAFAAMNAMSRRNDAPRHASRPYDKQRDGFVLGEGAAVLVLESARHARARGARVHCVLAGAGTSSDAHHMVRPEPGGRGMARALGKALEDGGLRPADIGYVGTHATSTQQGDLAESRALCSVLGTGGYAVSATKSATGHLIGAAGALGAVLTVRALSTRTAPPTINVDDPDDAIELDVVRGAPRPLPAGRGAALSNCAAFGGHNVVLAFRTES</sequence>
<keyword evidence="2 3" id="KW-0808">Transferase</keyword>
<dbReference type="Gene3D" id="3.40.47.10">
    <property type="match status" value="1"/>
</dbReference>
<dbReference type="PANTHER" id="PTHR11712:SF336">
    <property type="entry name" value="3-OXOACYL-[ACYL-CARRIER-PROTEIN] SYNTHASE, MITOCHONDRIAL"/>
    <property type="match status" value="1"/>
</dbReference>
<dbReference type="SUPFAM" id="SSF53901">
    <property type="entry name" value="Thiolase-like"/>
    <property type="match status" value="2"/>
</dbReference>